<protein>
    <submittedName>
        <fullName evidence="1">Uncharacterized protein</fullName>
    </submittedName>
</protein>
<proteinExistence type="predicted"/>
<comment type="caution">
    <text evidence="1">The sequence shown here is derived from an EMBL/GenBank/DDBJ whole genome shotgun (WGS) entry which is preliminary data.</text>
</comment>
<reference evidence="1 2" key="1">
    <citation type="submission" date="2020-08" db="EMBL/GenBank/DDBJ databases">
        <title>Bridging the membrane lipid divide: bacteria of the FCB group superphylum have the potential to synthesize archaeal ether lipids.</title>
        <authorList>
            <person name="Villanueva L."/>
            <person name="Von Meijenfeldt F.A.B."/>
            <person name="Westbye A.B."/>
            <person name="Yadav S."/>
            <person name="Hopmans E.C."/>
            <person name="Dutilh B.E."/>
            <person name="Sinninghe Damste J.S."/>
        </authorList>
    </citation>
    <scope>NUCLEOTIDE SEQUENCE [LARGE SCALE GENOMIC DNA]</scope>
    <source>
        <strain evidence="1">NIOZ-UU82</strain>
    </source>
</reference>
<sequence length="84" mass="9240">MKNQKMERNVVLMGFTSFFTDVSSEMIYPLLQAFVRMIMAANTAMLGPVLGIIEGIAESTASLLKVFSGYYSARFPTGSGARNY</sequence>
<name>A0A8J6N5X0_9BACT</name>
<accession>A0A8J6N5X0</accession>
<dbReference type="Proteomes" id="UP000603545">
    <property type="component" value="Unassembled WGS sequence"/>
</dbReference>
<dbReference type="AlphaFoldDB" id="A0A8J6N5X0"/>
<organism evidence="1 2">
    <name type="scientific">Candidatus Desulfaltia bathyphila</name>
    <dbReference type="NCBI Taxonomy" id="2841697"/>
    <lineage>
        <taxon>Bacteria</taxon>
        <taxon>Pseudomonadati</taxon>
        <taxon>Thermodesulfobacteriota</taxon>
        <taxon>Desulfobacteria</taxon>
        <taxon>Desulfobacterales</taxon>
        <taxon>Desulfobacterales incertae sedis</taxon>
        <taxon>Candidatus Desulfaltia</taxon>
    </lineage>
</organism>
<dbReference type="EMBL" id="JACNLL010000039">
    <property type="protein sequence ID" value="MBC8199210.1"/>
    <property type="molecule type" value="Genomic_DNA"/>
</dbReference>
<evidence type="ECO:0000313" key="2">
    <source>
        <dbReference type="Proteomes" id="UP000603545"/>
    </source>
</evidence>
<gene>
    <name evidence="1" type="ORF">H8E80_04075</name>
</gene>
<evidence type="ECO:0000313" key="1">
    <source>
        <dbReference type="EMBL" id="MBC8199210.1"/>
    </source>
</evidence>